<evidence type="ECO:0000313" key="4">
    <source>
        <dbReference type="Proteomes" id="UP000826254"/>
    </source>
</evidence>
<evidence type="ECO:0000259" key="2">
    <source>
        <dbReference type="PROSITE" id="PS51462"/>
    </source>
</evidence>
<evidence type="ECO:0000256" key="1">
    <source>
        <dbReference type="ARBA" id="ARBA00022801"/>
    </source>
</evidence>
<dbReference type="InterPro" id="IPR020084">
    <property type="entry name" value="NUDIX_hydrolase_CS"/>
</dbReference>
<dbReference type="CDD" id="cd04663">
    <property type="entry name" value="NUDIX_Hydrolase"/>
    <property type="match status" value="1"/>
</dbReference>
<dbReference type="RefSeq" id="WP_222607981.1">
    <property type="nucleotide sequence ID" value="NZ_CP081958.1"/>
</dbReference>
<name>A0A8T8WEA2_9EURY</name>
<dbReference type="PROSITE" id="PS00893">
    <property type="entry name" value="NUDIX_BOX"/>
    <property type="match status" value="1"/>
</dbReference>
<dbReference type="Gene3D" id="3.90.79.10">
    <property type="entry name" value="Nucleoside Triphosphate Pyrophosphohydrolase"/>
    <property type="match status" value="1"/>
</dbReference>
<keyword evidence="4" id="KW-1185">Reference proteome</keyword>
<evidence type="ECO:0000313" key="3">
    <source>
        <dbReference type="EMBL" id="QZP38178.1"/>
    </source>
</evidence>
<dbReference type="GO" id="GO:0016787">
    <property type="term" value="F:hydrolase activity"/>
    <property type="evidence" value="ECO:0007669"/>
    <property type="project" value="UniProtKB-KW"/>
</dbReference>
<organism evidence="3 4">
    <name type="scientific">Halobaculum magnesiiphilum</name>
    <dbReference type="NCBI Taxonomy" id="1017351"/>
    <lineage>
        <taxon>Archaea</taxon>
        <taxon>Methanobacteriati</taxon>
        <taxon>Methanobacteriota</taxon>
        <taxon>Stenosarchaea group</taxon>
        <taxon>Halobacteria</taxon>
        <taxon>Halobacteriales</taxon>
        <taxon>Haloferacaceae</taxon>
        <taxon>Halobaculum</taxon>
    </lineage>
</organism>
<dbReference type="AlphaFoldDB" id="A0A8T8WEA2"/>
<reference evidence="3 4" key="1">
    <citation type="journal article" date="2021" name="Int. J. Syst. Evol. Microbiol.">
        <title>Halobaculum halophilum sp. nov. and Halobaculum salinum sp. nov., isolated from salt lake and saline soil.</title>
        <authorList>
            <person name="Cui H.L."/>
            <person name="Shi X.W."/>
            <person name="Yin X.M."/>
            <person name="Yang X.Y."/>
            <person name="Hou J."/>
            <person name="Zhu L."/>
        </authorList>
    </citation>
    <scope>NUCLEOTIDE SEQUENCE [LARGE SCALE GENOMIC DNA]</scope>
    <source>
        <strain evidence="3 4">NBRC 109044</strain>
    </source>
</reference>
<dbReference type="Pfam" id="PF00293">
    <property type="entry name" value="NUDIX"/>
    <property type="match status" value="1"/>
</dbReference>
<accession>A0A8T8WEA2</accession>
<protein>
    <submittedName>
        <fullName evidence="3">NUDIX domain-containing protein</fullName>
    </submittedName>
</protein>
<gene>
    <name evidence="3" type="ORF">K6T50_03175</name>
</gene>
<dbReference type="EMBL" id="CP081958">
    <property type="protein sequence ID" value="QZP38178.1"/>
    <property type="molecule type" value="Genomic_DNA"/>
</dbReference>
<sequence>MTEPETTYVGKACAYITRGGSQLLVFEGPGHDGLQIPKGTIEPGERPRSALFREVREESGLATLASVDKLATDVWTRRESPPKAYVRHFYHASVHEPRDEWTHVVRDGGGEHGSEFAFSWVDIDEARDREFALALDDYVHRLSAVPSAVEVAGAAD</sequence>
<dbReference type="SUPFAM" id="SSF55811">
    <property type="entry name" value="Nudix"/>
    <property type="match status" value="1"/>
</dbReference>
<dbReference type="KEGG" id="hmp:K6T50_03175"/>
<dbReference type="GeneID" id="67177111"/>
<dbReference type="Proteomes" id="UP000826254">
    <property type="component" value="Chromosome"/>
</dbReference>
<keyword evidence="1" id="KW-0378">Hydrolase</keyword>
<dbReference type="PROSITE" id="PS51462">
    <property type="entry name" value="NUDIX"/>
    <property type="match status" value="1"/>
</dbReference>
<dbReference type="InterPro" id="IPR015797">
    <property type="entry name" value="NUDIX_hydrolase-like_dom_sf"/>
</dbReference>
<proteinExistence type="predicted"/>
<dbReference type="InterPro" id="IPR000086">
    <property type="entry name" value="NUDIX_hydrolase_dom"/>
</dbReference>
<feature type="domain" description="Nudix hydrolase" evidence="2">
    <location>
        <begin position="6"/>
        <end position="146"/>
    </location>
</feature>